<protein>
    <submittedName>
        <fullName evidence="1">Uncharacterized protein</fullName>
    </submittedName>
</protein>
<proteinExistence type="predicted"/>
<dbReference type="Proteomes" id="UP001597040">
    <property type="component" value="Unassembled WGS sequence"/>
</dbReference>
<dbReference type="EMBL" id="JBHTKJ010000073">
    <property type="protein sequence ID" value="MFD1040547.1"/>
    <property type="molecule type" value="Genomic_DNA"/>
</dbReference>
<sequence length="59" mass="6670">MIPDGVALFGDIEPSFPVDSAFIRAGMIPCLIRFMNQHCLDIKQDKFLLFSITESHQSQ</sequence>
<dbReference type="RefSeq" id="WP_390364722.1">
    <property type="nucleotide sequence ID" value="NZ_JBHTKJ010000073.1"/>
</dbReference>
<evidence type="ECO:0000313" key="2">
    <source>
        <dbReference type="Proteomes" id="UP001597040"/>
    </source>
</evidence>
<comment type="caution">
    <text evidence="1">The sequence shown here is derived from an EMBL/GenBank/DDBJ whole genome shotgun (WGS) entry which is preliminary data.</text>
</comment>
<reference evidence="2" key="1">
    <citation type="journal article" date="2019" name="Int. J. Syst. Evol. Microbiol.">
        <title>The Global Catalogue of Microorganisms (GCM) 10K type strain sequencing project: providing services to taxonomists for standard genome sequencing and annotation.</title>
        <authorList>
            <consortium name="The Broad Institute Genomics Platform"/>
            <consortium name="The Broad Institute Genome Sequencing Center for Infectious Disease"/>
            <person name="Wu L."/>
            <person name="Ma J."/>
        </authorList>
    </citation>
    <scope>NUCLEOTIDE SEQUENCE [LARGE SCALE GENOMIC DNA]</scope>
    <source>
        <strain evidence="2">CCUG 56754</strain>
    </source>
</reference>
<keyword evidence="2" id="KW-1185">Reference proteome</keyword>
<organism evidence="1 2">
    <name type="scientific">Virgibacillus byunsanensis</name>
    <dbReference type="NCBI Taxonomy" id="570945"/>
    <lineage>
        <taxon>Bacteria</taxon>
        <taxon>Bacillati</taxon>
        <taxon>Bacillota</taxon>
        <taxon>Bacilli</taxon>
        <taxon>Bacillales</taxon>
        <taxon>Bacillaceae</taxon>
        <taxon>Virgibacillus</taxon>
    </lineage>
</organism>
<name>A0ABW3LQA2_9BACI</name>
<accession>A0ABW3LQA2</accession>
<evidence type="ECO:0000313" key="1">
    <source>
        <dbReference type="EMBL" id="MFD1040547.1"/>
    </source>
</evidence>
<gene>
    <name evidence="1" type="ORF">ACFQ3N_19400</name>
</gene>